<evidence type="ECO:0000313" key="2">
    <source>
        <dbReference type="Proteomes" id="UP000799754"/>
    </source>
</evidence>
<evidence type="ECO:0000313" key="1">
    <source>
        <dbReference type="EMBL" id="KAF2624584.1"/>
    </source>
</evidence>
<reference evidence="1" key="1">
    <citation type="journal article" date="2020" name="Stud. Mycol.">
        <title>101 Dothideomycetes genomes: a test case for predicting lifestyles and emergence of pathogens.</title>
        <authorList>
            <person name="Haridas S."/>
            <person name="Albert R."/>
            <person name="Binder M."/>
            <person name="Bloem J."/>
            <person name="Labutti K."/>
            <person name="Salamov A."/>
            <person name="Andreopoulos B."/>
            <person name="Baker S."/>
            <person name="Barry K."/>
            <person name="Bills G."/>
            <person name="Bluhm B."/>
            <person name="Cannon C."/>
            <person name="Castanera R."/>
            <person name="Culley D."/>
            <person name="Daum C."/>
            <person name="Ezra D."/>
            <person name="Gonzalez J."/>
            <person name="Henrissat B."/>
            <person name="Kuo A."/>
            <person name="Liang C."/>
            <person name="Lipzen A."/>
            <person name="Lutzoni F."/>
            <person name="Magnuson J."/>
            <person name="Mondo S."/>
            <person name="Nolan M."/>
            <person name="Ohm R."/>
            <person name="Pangilinan J."/>
            <person name="Park H.-J."/>
            <person name="Ramirez L."/>
            <person name="Alfaro M."/>
            <person name="Sun H."/>
            <person name="Tritt A."/>
            <person name="Yoshinaga Y."/>
            <person name="Zwiers L.-H."/>
            <person name="Turgeon B."/>
            <person name="Goodwin S."/>
            <person name="Spatafora J."/>
            <person name="Crous P."/>
            <person name="Grigoriev I."/>
        </authorList>
    </citation>
    <scope>NUCLEOTIDE SEQUENCE</scope>
    <source>
        <strain evidence="1">CBS 525.71</strain>
    </source>
</reference>
<gene>
    <name evidence="1" type="ORF">BU25DRAFT_424036</name>
</gene>
<comment type="caution">
    <text evidence="1">The sequence shown here is derived from an EMBL/GenBank/DDBJ whole genome shotgun (WGS) entry which is preliminary data.</text>
</comment>
<dbReference type="EMBL" id="MU006730">
    <property type="protein sequence ID" value="KAF2624584.1"/>
    <property type="molecule type" value="Genomic_DNA"/>
</dbReference>
<accession>A0ACB6RTW8</accession>
<dbReference type="Proteomes" id="UP000799754">
    <property type="component" value="Unassembled WGS sequence"/>
</dbReference>
<keyword evidence="2" id="KW-1185">Reference proteome</keyword>
<protein>
    <submittedName>
        <fullName evidence="1">Kinase-like protein</fullName>
    </submittedName>
</protein>
<name>A0ACB6RTW8_9PLEO</name>
<organism evidence="1 2">
    <name type="scientific">Macroventuria anomochaeta</name>
    <dbReference type="NCBI Taxonomy" id="301207"/>
    <lineage>
        <taxon>Eukaryota</taxon>
        <taxon>Fungi</taxon>
        <taxon>Dikarya</taxon>
        <taxon>Ascomycota</taxon>
        <taxon>Pezizomycotina</taxon>
        <taxon>Dothideomycetes</taxon>
        <taxon>Pleosporomycetidae</taxon>
        <taxon>Pleosporales</taxon>
        <taxon>Pleosporineae</taxon>
        <taxon>Didymellaceae</taxon>
        <taxon>Macroventuria</taxon>
    </lineage>
</organism>
<sequence>MAPSHLNPDVPSITSHSDENTRPRKRSRHIDLDGMSSADFGLPRYGSSTRDYTPLWANLKTSEGTQSPKRDQIDPISFRDGYAQVLACDIAPTPNSVGNLTPQTPGHRDSKLHTLLHAIHRPDLFEVLLEAGVTDFWLPLPKRLASKWLKNQELANFLWHQEVSLAMDIPAELHGSHLSITDFEQLSFQETDQELDFLGAGGFGEVFRVKRQLDGQEYACKSMIRRGTYKMQRDLMLNFEREVSGMRKVQHQHCVDLVASCTSMDSVYILSSPVADVDLARFLDLDLDSNQLCVLSGAVGCIASALAYLHKLGIRHDDLKPNNVLIHGPNVLLTDFGFCLDASDTGITTTMGPPKHFTRRYSAPEVFEHAPRSRLSDIWSMGCILFDIVSRLHGYKLQELNRFWLLNGTMRDSYAENTAATEAWFTMLSDSSTPHKHASPSGLQWLLSFIKSLLLEPDRLMRPTAAQVVKRLDEASQDQSFYGHEGPLWMGSCCKLLATGSNGAVHSPLWREPLGRPSFDMFGTDIGFAQLFYDTDLRLIPCGDNVFNPGDSINVSFGDNNDFRDFNLRVKKLLDRVDIPSQERLSEVSQLSRAELMKSLYLHSACDIYYDNICLRLRLEGDLESYSYTARIVVVVLQLERRPMRGVPFITLVFDPEIPETLRPIYLRRAEL</sequence>
<proteinExistence type="predicted"/>